<protein>
    <submittedName>
        <fullName evidence="2">DUF262 domain-containing protein</fullName>
    </submittedName>
</protein>
<evidence type="ECO:0000313" key="3">
    <source>
        <dbReference type="Proteomes" id="UP000570851"/>
    </source>
</evidence>
<organism evidence="2 3">
    <name type="scientific">Trichormus variabilis N2B</name>
    <dbReference type="NCBI Taxonomy" id="2681315"/>
    <lineage>
        <taxon>Bacteria</taxon>
        <taxon>Bacillati</taxon>
        <taxon>Cyanobacteriota</taxon>
        <taxon>Cyanophyceae</taxon>
        <taxon>Nostocales</taxon>
        <taxon>Nostocaceae</taxon>
        <taxon>Trichormus</taxon>
    </lineage>
</organism>
<feature type="domain" description="GmrSD restriction endonucleases N-terminal" evidence="1">
    <location>
        <begin position="50"/>
        <end position="231"/>
    </location>
</feature>
<reference evidence="2 3" key="1">
    <citation type="submission" date="2019-11" db="EMBL/GenBank/DDBJ databases">
        <title>Comparison of genomes from free-living endosymbiotic cyanobacteria isolated from Azolla.</title>
        <authorList>
            <person name="Thiel T."/>
            <person name="Pratte B."/>
        </authorList>
    </citation>
    <scope>NUCLEOTIDE SEQUENCE [LARGE SCALE GENOMIC DNA]</scope>
    <source>
        <strain evidence="2 3">N2B</strain>
    </source>
</reference>
<name>A0ABR6S5E5_ANAVA</name>
<dbReference type="Pfam" id="PF03235">
    <property type="entry name" value="GmrSD_N"/>
    <property type="match status" value="1"/>
</dbReference>
<dbReference type="Proteomes" id="UP000570851">
    <property type="component" value="Unassembled WGS sequence"/>
</dbReference>
<dbReference type="EMBL" id="JACKZP010000014">
    <property type="protein sequence ID" value="MBC1301473.1"/>
    <property type="molecule type" value="Genomic_DNA"/>
</dbReference>
<evidence type="ECO:0000313" key="2">
    <source>
        <dbReference type="EMBL" id="MBC1301473.1"/>
    </source>
</evidence>
<keyword evidence="3" id="KW-1185">Reference proteome</keyword>
<dbReference type="RefSeq" id="WP_011320304.1">
    <property type="nucleotide sequence ID" value="NZ_JACKZP010000014.1"/>
</dbReference>
<dbReference type="PANTHER" id="PTHR39639">
    <property type="entry name" value="CHROMOSOME 16, WHOLE GENOME SHOTGUN SEQUENCE"/>
    <property type="match status" value="1"/>
</dbReference>
<comment type="caution">
    <text evidence="2">The sequence shown here is derived from an EMBL/GenBank/DDBJ whole genome shotgun (WGS) entry which is preliminary data.</text>
</comment>
<evidence type="ECO:0000259" key="1">
    <source>
        <dbReference type="Pfam" id="PF03235"/>
    </source>
</evidence>
<sequence>MESENQEYQNEADLLSKQEEWCDEEFQEEDSFDIKEYDITTSPNDFNTKTMFDFIESGAVKIPGFQRNYVWDIKRASKLIESIIIGLPVPQIFLYEEARNRFLVIDGQQRLMSIYYFVKQRFPIYEKRIELRHIFDENGKIPGEVLHNDKYFTKFNLQLPSRLSNQRNKLHSLNYSTLDEYKITFDLRTIRNIIIKQNFPSDDNSSIYEVFNRLNSGGMNLKPQEIRASLYHSDFYTMLYRINALPEWRKIVGVEPDLHMKDIEILLRGFAMLVKGTEYKPSMAKFLNEFSSGCKKLEAQKIQYLEELFHSFLSSCSNLPEKAFYGKITNKFNLSMFESIFFAHCKKSFAQEIFIEDKLDYTQLERLKSDPEFINAIQNRTSSTANVKARLERAVSILAEEV</sequence>
<accession>A0ABR6S5E5</accession>
<dbReference type="InterPro" id="IPR004919">
    <property type="entry name" value="GmrSD_N"/>
</dbReference>
<dbReference type="PANTHER" id="PTHR39639:SF1">
    <property type="entry name" value="DUF262 DOMAIN-CONTAINING PROTEIN"/>
    <property type="match status" value="1"/>
</dbReference>
<gene>
    <name evidence="2" type="ORF">GNE12_06035</name>
</gene>
<proteinExistence type="predicted"/>